<dbReference type="InterPro" id="IPR043519">
    <property type="entry name" value="NT_sf"/>
</dbReference>
<dbReference type="PANTHER" id="PTHR34822:SF1">
    <property type="entry name" value="GRPB FAMILY PROTEIN"/>
    <property type="match status" value="1"/>
</dbReference>
<keyword evidence="2" id="KW-1185">Reference proteome</keyword>
<dbReference type="PANTHER" id="PTHR34822">
    <property type="entry name" value="GRPB DOMAIN PROTEIN (AFU_ORTHOLOGUE AFUA_1G01530)"/>
    <property type="match status" value="1"/>
</dbReference>
<name>A0A7Y0Q6F0_9GAMM</name>
<dbReference type="AlphaFoldDB" id="A0A7Y0Q6F0"/>
<evidence type="ECO:0000313" key="1">
    <source>
        <dbReference type="EMBL" id="NMP30767.1"/>
    </source>
</evidence>
<dbReference type="InterPro" id="IPR007344">
    <property type="entry name" value="GrpB/CoaE"/>
</dbReference>
<organism evidence="1 2">
    <name type="scientific">Thalassotalea algicola</name>
    <dbReference type="NCBI Taxonomy" id="2716224"/>
    <lineage>
        <taxon>Bacteria</taxon>
        <taxon>Pseudomonadati</taxon>
        <taxon>Pseudomonadota</taxon>
        <taxon>Gammaproteobacteria</taxon>
        <taxon>Alteromonadales</taxon>
        <taxon>Colwelliaceae</taxon>
        <taxon>Thalassotalea</taxon>
    </lineage>
</organism>
<proteinExistence type="predicted"/>
<comment type="caution">
    <text evidence="1">The sequence shown here is derived from an EMBL/GenBank/DDBJ whole genome shotgun (WGS) entry which is preliminary data.</text>
</comment>
<accession>A0A7Y0Q6F0</accession>
<evidence type="ECO:0000313" key="2">
    <source>
        <dbReference type="Proteomes" id="UP000568664"/>
    </source>
</evidence>
<dbReference type="SUPFAM" id="SSF81301">
    <property type="entry name" value="Nucleotidyltransferase"/>
    <property type="match status" value="1"/>
</dbReference>
<dbReference type="Gene3D" id="3.30.460.10">
    <property type="entry name" value="Beta Polymerase, domain 2"/>
    <property type="match status" value="1"/>
</dbReference>
<reference evidence="1 2" key="1">
    <citation type="submission" date="2020-04" db="EMBL/GenBank/DDBJ databases">
        <title>Thalassotalea sp. M1531, isolated from the surface of marine red alga.</title>
        <authorList>
            <person name="Pang L."/>
            <person name="Lu D.-C."/>
        </authorList>
    </citation>
    <scope>NUCLEOTIDE SEQUENCE [LARGE SCALE GENOMIC DNA]</scope>
    <source>
        <strain evidence="1 2">M1531</strain>
    </source>
</reference>
<dbReference type="RefSeq" id="WP_169074045.1">
    <property type="nucleotide sequence ID" value="NZ_JABBXH010000001.1"/>
</dbReference>
<dbReference type="EMBL" id="JABBXH010000001">
    <property type="protein sequence ID" value="NMP30767.1"/>
    <property type="molecule type" value="Genomic_DNA"/>
</dbReference>
<gene>
    <name evidence="1" type="ORF">HII17_04255</name>
</gene>
<dbReference type="Pfam" id="PF04229">
    <property type="entry name" value="GrpB"/>
    <property type="match status" value="1"/>
</dbReference>
<dbReference type="Proteomes" id="UP000568664">
    <property type="component" value="Unassembled WGS sequence"/>
</dbReference>
<protein>
    <submittedName>
        <fullName evidence="1">GrpB family protein</fullName>
    </submittedName>
</protein>
<sequence>MYLFPHDNKWTAEFEKEKNSIISAYGAEIEIYHIGSTAIKGLYAKNCLDLLGVVEKISEVSTLKQSIINLGYDYKGEYGISGREYFSKKQRKVHLHIFQIGDANVQKHLNFVKVMKGNKELITELNQVKQNLHAKYPNDKESYQKEKEFFYNRINKVL</sequence>